<gene>
    <name evidence="1" type="ORF">CAPTEDRAFT_200457</name>
</gene>
<dbReference type="HOGENOM" id="CLU_081676_0_0_1"/>
<dbReference type="EMBL" id="KB309073">
    <property type="protein sequence ID" value="ELT95591.1"/>
    <property type="molecule type" value="Genomic_DNA"/>
</dbReference>
<dbReference type="OrthoDB" id="6150661at2759"/>
<dbReference type="Proteomes" id="UP000014760">
    <property type="component" value="Unassembled WGS sequence"/>
</dbReference>
<organism evidence="1">
    <name type="scientific">Capitella teleta</name>
    <name type="common">Polychaete worm</name>
    <dbReference type="NCBI Taxonomy" id="283909"/>
    <lineage>
        <taxon>Eukaryota</taxon>
        <taxon>Metazoa</taxon>
        <taxon>Spiralia</taxon>
        <taxon>Lophotrochozoa</taxon>
        <taxon>Annelida</taxon>
        <taxon>Polychaeta</taxon>
        <taxon>Sedentaria</taxon>
        <taxon>Scolecida</taxon>
        <taxon>Capitellidae</taxon>
        <taxon>Capitella</taxon>
    </lineage>
</organism>
<evidence type="ECO:0000313" key="1">
    <source>
        <dbReference type="EMBL" id="ELT95591.1"/>
    </source>
</evidence>
<reference evidence="2" key="3">
    <citation type="submission" date="2015-06" db="UniProtKB">
        <authorList>
            <consortium name="EnsemblMetazoa"/>
        </authorList>
    </citation>
    <scope>IDENTIFICATION</scope>
</reference>
<dbReference type="AlphaFoldDB" id="R7TVU3"/>
<proteinExistence type="predicted"/>
<reference evidence="1 3" key="2">
    <citation type="journal article" date="2013" name="Nature">
        <title>Insights into bilaterian evolution from three spiralian genomes.</title>
        <authorList>
            <person name="Simakov O."/>
            <person name="Marletaz F."/>
            <person name="Cho S.J."/>
            <person name="Edsinger-Gonzales E."/>
            <person name="Havlak P."/>
            <person name="Hellsten U."/>
            <person name="Kuo D.H."/>
            <person name="Larsson T."/>
            <person name="Lv J."/>
            <person name="Arendt D."/>
            <person name="Savage R."/>
            <person name="Osoegawa K."/>
            <person name="de Jong P."/>
            <person name="Grimwood J."/>
            <person name="Chapman J.A."/>
            <person name="Shapiro H."/>
            <person name="Aerts A."/>
            <person name="Otillar R.P."/>
            <person name="Terry A.Y."/>
            <person name="Boore J.L."/>
            <person name="Grigoriev I.V."/>
            <person name="Lindberg D.R."/>
            <person name="Seaver E.C."/>
            <person name="Weisblat D.A."/>
            <person name="Putnam N.H."/>
            <person name="Rokhsar D.S."/>
        </authorList>
    </citation>
    <scope>NUCLEOTIDE SEQUENCE</scope>
    <source>
        <strain evidence="1 3">I ESC-2004</strain>
    </source>
</reference>
<reference evidence="3" key="1">
    <citation type="submission" date="2012-12" db="EMBL/GenBank/DDBJ databases">
        <authorList>
            <person name="Hellsten U."/>
            <person name="Grimwood J."/>
            <person name="Chapman J.A."/>
            <person name="Shapiro H."/>
            <person name="Aerts A."/>
            <person name="Otillar R.P."/>
            <person name="Terry A.Y."/>
            <person name="Boore J.L."/>
            <person name="Simakov O."/>
            <person name="Marletaz F."/>
            <person name="Cho S.-J."/>
            <person name="Edsinger-Gonzales E."/>
            <person name="Havlak P."/>
            <person name="Kuo D.-H."/>
            <person name="Larsson T."/>
            <person name="Lv J."/>
            <person name="Arendt D."/>
            <person name="Savage R."/>
            <person name="Osoegawa K."/>
            <person name="de Jong P."/>
            <person name="Lindberg D.R."/>
            <person name="Seaver E.C."/>
            <person name="Weisblat D.A."/>
            <person name="Putnam N.H."/>
            <person name="Grigoriev I.V."/>
            <person name="Rokhsar D.S."/>
        </authorList>
    </citation>
    <scope>NUCLEOTIDE SEQUENCE</scope>
    <source>
        <strain evidence="3">I ESC-2004</strain>
    </source>
</reference>
<dbReference type="EMBL" id="AMQN01011750">
    <property type="status" value="NOT_ANNOTATED_CDS"/>
    <property type="molecule type" value="Genomic_DNA"/>
</dbReference>
<name>R7TVU3_CAPTE</name>
<evidence type="ECO:0000313" key="3">
    <source>
        <dbReference type="Proteomes" id="UP000014760"/>
    </source>
</evidence>
<evidence type="ECO:0000313" key="2">
    <source>
        <dbReference type="EnsemblMetazoa" id="CapteP200457"/>
    </source>
</evidence>
<keyword evidence="3" id="KW-1185">Reference proteome</keyword>
<accession>R7TVU3</accession>
<sequence length="178" mass="20841">MILRSATITASVGVSQGSPPSCLLFTLLVNDMIRNLKEKCQLDEYLEWMHVLMLMDDTVLLATSRKRAEEQQRRNYINGSAEDREPLKVKNCLDQHDYDHENQILKKKARTSTRTKYRTYCNLMNPEMKRHKMYTDLNVKEHARLTTRFRLSSHNLAIERGNVGRERVCPECLVVQNE</sequence>
<protein>
    <submittedName>
        <fullName evidence="1 2">Uncharacterized protein</fullName>
    </submittedName>
</protein>
<dbReference type="EnsemblMetazoa" id="CapteT200457">
    <property type="protein sequence ID" value="CapteP200457"/>
    <property type="gene ID" value="CapteG200457"/>
</dbReference>